<dbReference type="STRING" id="1294273.roselon_02143"/>
<comment type="pathway">
    <text evidence="4">Cofactor biosynthesis; adenosylcobalamin biosynthesis; adenosylcobalamin from cob(II)yrinate a,c-diamide: step 2/7.</text>
</comment>
<keyword evidence="8" id="KW-1185">Reference proteome</keyword>
<evidence type="ECO:0000256" key="5">
    <source>
        <dbReference type="SAM" id="MobiDB-lite"/>
    </source>
</evidence>
<keyword evidence="3 4" id="KW-0067">ATP-binding</keyword>
<evidence type="ECO:0000256" key="3">
    <source>
        <dbReference type="ARBA" id="ARBA00022840"/>
    </source>
</evidence>
<name>W8RTI9_9RHOB</name>
<evidence type="ECO:0000259" key="6">
    <source>
        <dbReference type="Pfam" id="PF01923"/>
    </source>
</evidence>
<dbReference type="Gene3D" id="1.20.1200.10">
    <property type="entry name" value="Cobalamin adenosyltransferase-like"/>
    <property type="match status" value="1"/>
</dbReference>
<dbReference type="PATRIC" id="fig|1294273.3.peg.2113"/>
<evidence type="ECO:0000256" key="4">
    <source>
        <dbReference type="RuleBase" id="RU366026"/>
    </source>
</evidence>
<comment type="similarity">
    <text evidence="4">Belongs to the Cob(I)alamin adenosyltransferase family.</text>
</comment>
<proteinExistence type="inferred from homology"/>
<gene>
    <name evidence="7" type="ORF">roselon_02143</name>
</gene>
<keyword evidence="2 4" id="KW-0547">Nucleotide-binding</keyword>
<dbReference type="PANTHER" id="PTHR12213:SF0">
    <property type="entry name" value="CORRINOID ADENOSYLTRANSFERASE MMAB"/>
    <property type="match status" value="1"/>
</dbReference>
<dbReference type="EMBL" id="CP004372">
    <property type="protein sequence ID" value="AHM04488.1"/>
    <property type="molecule type" value="Genomic_DNA"/>
</dbReference>
<feature type="region of interest" description="Disordered" evidence="5">
    <location>
        <begin position="1"/>
        <end position="20"/>
    </location>
</feature>
<feature type="domain" description="Cobalamin adenosyltransferase-like" evidence="6">
    <location>
        <begin position="14"/>
        <end position="175"/>
    </location>
</feature>
<dbReference type="InterPro" id="IPR016030">
    <property type="entry name" value="CblAdoTrfase-like"/>
</dbReference>
<evidence type="ECO:0000256" key="1">
    <source>
        <dbReference type="ARBA" id="ARBA00022679"/>
    </source>
</evidence>
<evidence type="ECO:0000313" key="7">
    <source>
        <dbReference type="EMBL" id="AHM04488.1"/>
    </source>
</evidence>
<dbReference type="HOGENOM" id="CLU_083486_0_2_5"/>
<evidence type="ECO:0000256" key="2">
    <source>
        <dbReference type="ARBA" id="ARBA00022741"/>
    </source>
</evidence>
<dbReference type="AlphaFoldDB" id="W8RTI9"/>
<dbReference type="KEGG" id="red:roselon_02143"/>
<dbReference type="GO" id="GO:0009236">
    <property type="term" value="P:cobalamin biosynthetic process"/>
    <property type="evidence" value="ECO:0007669"/>
    <property type="project" value="UniProtKB-UniRule"/>
</dbReference>
<dbReference type="OrthoDB" id="9778896at2"/>
<dbReference type="GO" id="GO:0008817">
    <property type="term" value="F:corrinoid adenosyltransferase activity"/>
    <property type="evidence" value="ECO:0007669"/>
    <property type="project" value="UniProtKB-UniRule"/>
</dbReference>
<dbReference type="InterPro" id="IPR036451">
    <property type="entry name" value="CblAdoTrfase-like_sf"/>
</dbReference>
<keyword evidence="1 4" id="KW-0808">Transferase</keyword>
<comment type="catalytic activity">
    <reaction evidence="4">
        <text>2 cob(II)alamin + reduced [electron-transfer flavoprotein] + 2 ATP = 2 adenosylcob(III)alamin + 2 triphosphate + oxidized [electron-transfer flavoprotein] + 3 H(+)</text>
        <dbReference type="Rhea" id="RHEA:28671"/>
        <dbReference type="Rhea" id="RHEA-COMP:10685"/>
        <dbReference type="Rhea" id="RHEA-COMP:10686"/>
        <dbReference type="ChEBI" id="CHEBI:15378"/>
        <dbReference type="ChEBI" id="CHEBI:16304"/>
        <dbReference type="ChEBI" id="CHEBI:18036"/>
        <dbReference type="ChEBI" id="CHEBI:18408"/>
        <dbReference type="ChEBI" id="CHEBI:30616"/>
        <dbReference type="ChEBI" id="CHEBI:57692"/>
        <dbReference type="ChEBI" id="CHEBI:58307"/>
        <dbReference type="EC" id="2.5.1.17"/>
    </reaction>
</comment>
<dbReference type="eggNOG" id="COG2096">
    <property type="taxonomic scope" value="Bacteria"/>
</dbReference>
<dbReference type="GO" id="GO:0005524">
    <property type="term" value="F:ATP binding"/>
    <property type="evidence" value="ECO:0007669"/>
    <property type="project" value="UniProtKB-UniRule"/>
</dbReference>
<dbReference type="SUPFAM" id="SSF89028">
    <property type="entry name" value="Cobalamin adenosyltransferase-like"/>
    <property type="match status" value="1"/>
</dbReference>
<protein>
    <recommendedName>
        <fullName evidence="4">Corrinoid adenosyltransferase</fullName>
        <ecNumber evidence="4">2.5.1.17</ecNumber>
    </recommendedName>
    <alternativeName>
        <fullName evidence="4">Cob(II)alamin adenosyltransferase</fullName>
    </alternativeName>
    <alternativeName>
        <fullName evidence="4">Cob(II)yrinic acid a,c-diamide adenosyltransferase</fullName>
    </alternativeName>
    <alternativeName>
        <fullName evidence="4">Cobinamide/cobalamin adenosyltransferase</fullName>
    </alternativeName>
</protein>
<keyword evidence="4" id="KW-0169">Cobalamin biosynthesis</keyword>
<dbReference type="Pfam" id="PF01923">
    <property type="entry name" value="Cob_adeno_trans"/>
    <property type="match status" value="1"/>
</dbReference>
<dbReference type="EC" id="2.5.1.17" evidence="4"/>
<dbReference type="RefSeq" id="WP_051508393.1">
    <property type="nucleotide sequence ID" value="NZ_CP004372.1"/>
</dbReference>
<comment type="catalytic activity">
    <reaction evidence="4">
        <text>2 cob(II)yrinate a,c diamide + reduced [electron-transfer flavoprotein] + 2 ATP = 2 adenosylcob(III)yrinate a,c-diamide + 2 triphosphate + oxidized [electron-transfer flavoprotein] + 3 H(+)</text>
        <dbReference type="Rhea" id="RHEA:11528"/>
        <dbReference type="Rhea" id="RHEA-COMP:10685"/>
        <dbReference type="Rhea" id="RHEA-COMP:10686"/>
        <dbReference type="ChEBI" id="CHEBI:15378"/>
        <dbReference type="ChEBI" id="CHEBI:18036"/>
        <dbReference type="ChEBI" id="CHEBI:30616"/>
        <dbReference type="ChEBI" id="CHEBI:57692"/>
        <dbReference type="ChEBI" id="CHEBI:58307"/>
        <dbReference type="ChEBI" id="CHEBI:58503"/>
        <dbReference type="ChEBI" id="CHEBI:58537"/>
        <dbReference type="EC" id="2.5.1.17"/>
    </reaction>
</comment>
<dbReference type="Proteomes" id="UP000019593">
    <property type="component" value="Chromosome"/>
</dbReference>
<dbReference type="NCBIfam" id="TIGR00636">
    <property type="entry name" value="PduO_Nterm"/>
    <property type="match status" value="1"/>
</dbReference>
<feature type="compositionally biased region" description="Polar residues" evidence="5">
    <location>
        <begin position="1"/>
        <end position="14"/>
    </location>
</feature>
<evidence type="ECO:0000313" key="8">
    <source>
        <dbReference type="Proteomes" id="UP000019593"/>
    </source>
</evidence>
<sequence>MTTETPSTSPTLVVTRTGDAGETDIGTGRVLKSAPRIEAYGTVDEANAVIGVLRTAARDDSELDGWLREIQTDLLNIGTDLHMAGEANEAQRFKSAPTERIEGLLESLNASQPPLTSFVLPTGVNAAGAYAHLARTVVRRAERRVVALSQVEAVNPEVQTYLNRLADFLFVVSRALNEHGTKDDVWAS</sequence>
<dbReference type="InterPro" id="IPR029499">
    <property type="entry name" value="PduO-typ"/>
</dbReference>
<accession>W8RTI9</accession>
<reference evidence="7 8" key="1">
    <citation type="submission" date="2013-03" db="EMBL/GenBank/DDBJ databases">
        <authorList>
            <person name="Fiebig A."/>
            <person name="Goeker M."/>
            <person name="Klenk H.-P.P."/>
        </authorList>
    </citation>
    <scope>NUCLEOTIDE SEQUENCE [LARGE SCALE GENOMIC DNA]</scope>
    <source>
        <strain evidence="8">DSM 19469</strain>
    </source>
</reference>
<organism evidence="7 8">
    <name type="scientific">Roseicyclus elongatus DSM 19469</name>
    <dbReference type="NCBI Taxonomy" id="1294273"/>
    <lineage>
        <taxon>Bacteria</taxon>
        <taxon>Pseudomonadati</taxon>
        <taxon>Pseudomonadota</taxon>
        <taxon>Alphaproteobacteria</taxon>
        <taxon>Rhodobacterales</taxon>
        <taxon>Roseobacteraceae</taxon>
        <taxon>Roseicyclus</taxon>
    </lineage>
</organism>
<dbReference type="PANTHER" id="PTHR12213">
    <property type="entry name" value="CORRINOID ADENOSYLTRANSFERASE"/>
    <property type="match status" value="1"/>
</dbReference>
<dbReference type="UniPathway" id="UPA00148">
    <property type="reaction ID" value="UER00233"/>
</dbReference>